<comment type="caution">
    <text evidence="3">The sequence shown here is derived from an EMBL/GenBank/DDBJ whole genome shotgun (WGS) entry which is preliminary data.</text>
</comment>
<accession>A0A8J5QMV7</accession>
<dbReference type="GO" id="GO:0034142">
    <property type="term" value="P:toll-like receptor 4 signaling pathway"/>
    <property type="evidence" value="ECO:0007669"/>
    <property type="project" value="TreeGrafter"/>
</dbReference>
<dbReference type="PROSITE" id="PS50104">
    <property type="entry name" value="TIR"/>
    <property type="match status" value="1"/>
</dbReference>
<dbReference type="GO" id="GO:0005886">
    <property type="term" value="C:plasma membrane"/>
    <property type="evidence" value="ECO:0007669"/>
    <property type="project" value="TreeGrafter"/>
</dbReference>
<dbReference type="GO" id="GO:0035325">
    <property type="term" value="F:Toll-like receptor binding"/>
    <property type="evidence" value="ECO:0007669"/>
    <property type="project" value="TreeGrafter"/>
</dbReference>
<dbReference type="AlphaFoldDB" id="A0A8J5QMV7"/>
<keyword evidence="4" id="KW-1185">Reference proteome</keyword>
<dbReference type="PANTHER" id="PTHR15079:SF3">
    <property type="entry name" value="MYELOID DIFFERENTIATION PRIMARY RESPONSE PROTEIN MYD88"/>
    <property type="match status" value="1"/>
</dbReference>
<evidence type="ECO:0000313" key="3">
    <source>
        <dbReference type="EMBL" id="KAG8036215.1"/>
    </source>
</evidence>
<feature type="domain" description="TIR" evidence="2">
    <location>
        <begin position="132"/>
        <end position="278"/>
    </location>
</feature>
<dbReference type="GO" id="GO:0008063">
    <property type="term" value="P:Toll signaling pathway"/>
    <property type="evidence" value="ECO:0007669"/>
    <property type="project" value="TreeGrafter"/>
</dbReference>
<name>A0A8J5QMV7_9HYME</name>
<feature type="compositionally biased region" description="Polar residues" evidence="1">
    <location>
        <begin position="227"/>
        <end position="245"/>
    </location>
</feature>
<evidence type="ECO:0000313" key="4">
    <source>
        <dbReference type="Proteomes" id="UP000729913"/>
    </source>
</evidence>
<dbReference type="EMBL" id="JAAOIC020000049">
    <property type="protein sequence ID" value="KAG8036215.1"/>
    <property type="molecule type" value="Genomic_DNA"/>
</dbReference>
<reference evidence="3" key="1">
    <citation type="submission" date="2020-03" db="EMBL/GenBank/DDBJ databases">
        <authorList>
            <person name="Chebbi M.A."/>
            <person name="Drezen J.M."/>
        </authorList>
    </citation>
    <scope>NUCLEOTIDE SEQUENCE</scope>
    <source>
        <tissue evidence="3">Whole body</tissue>
    </source>
</reference>
<proteinExistence type="predicted"/>
<dbReference type="GO" id="GO:0045087">
    <property type="term" value="P:innate immune response"/>
    <property type="evidence" value="ECO:0007669"/>
    <property type="project" value="TreeGrafter"/>
</dbReference>
<dbReference type="PANTHER" id="PTHR15079">
    <property type="entry name" value="MYD88"/>
    <property type="match status" value="1"/>
</dbReference>
<dbReference type="OrthoDB" id="10037120at2759"/>
<evidence type="ECO:0000259" key="2">
    <source>
        <dbReference type="PROSITE" id="PS50104"/>
    </source>
</evidence>
<feature type="region of interest" description="Disordered" evidence="1">
    <location>
        <begin position="225"/>
        <end position="284"/>
    </location>
</feature>
<dbReference type="InterPro" id="IPR000157">
    <property type="entry name" value="TIR_dom"/>
</dbReference>
<dbReference type="GO" id="GO:0043123">
    <property type="term" value="P:positive regulation of canonical NF-kappaB signal transduction"/>
    <property type="evidence" value="ECO:0007669"/>
    <property type="project" value="InterPro"/>
</dbReference>
<gene>
    <name evidence="3" type="ORF">G9C98_004795</name>
</gene>
<dbReference type="Pfam" id="PF01582">
    <property type="entry name" value="TIR"/>
    <property type="match status" value="1"/>
</dbReference>
<dbReference type="InterPro" id="IPR017281">
    <property type="entry name" value="Myelin_different_resp_MyD88"/>
</dbReference>
<feature type="compositionally biased region" description="Polar residues" evidence="1">
    <location>
        <begin position="262"/>
        <end position="284"/>
    </location>
</feature>
<evidence type="ECO:0000256" key="1">
    <source>
        <dbReference type="SAM" id="MobiDB-lite"/>
    </source>
</evidence>
<dbReference type="Proteomes" id="UP000729913">
    <property type="component" value="Unassembled WGS sequence"/>
</dbReference>
<dbReference type="GO" id="GO:0050830">
    <property type="term" value="P:defense response to Gram-positive bacterium"/>
    <property type="evidence" value="ECO:0007669"/>
    <property type="project" value="TreeGrafter"/>
</dbReference>
<dbReference type="GO" id="GO:0002755">
    <property type="term" value="P:MyD88-dependent toll-like receptor signaling pathway"/>
    <property type="evidence" value="ECO:0007669"/>
    <property type="project" value="InterPro"/>
</dbReference>
<reference evidence="3" key="2">
    <citation type="submission" date="2021-04" db="EMBL/GenBank/DDBJ databases">
        <title>Genome-wide patterns of bracovirus chromosomal integration into multiple host tissues during parasitism.</title>
        <authorList>
            <person name="Chebbi M.A.C."/>
        </authorList>
    </citation>
    <scope>NUCLEOTIDE SEQUENCE</scope>
    <source>
        <tissue evidence="3">Whole body</tissue>
    </source>
</reference>
<sequence length="284" mass="32268">MHPAGDTLALVHFSNQACFTEWGKIKGGGENPKIPHGDFTISNEPDPVAFILNVATQKNPQLVIKDLQVILEKLERWDVFDDTQPVFDKDAQEYYKRVERNETSADVVDNDIENQILTFDDLHRVKTGLSTQRYDAFLVYADEDADFAQEIIENLEQKQNLKLFIKDRDFVRGIPFEHVAVMDMISERCNRLIVVLQDSIATVPIDTPKNELTSAKCEELISKAPQVPNTPMSQVSDLEASSTPEVSKKKSKFQWPIKQKSKQVTTKTLSSDDSQNDLIKSSRR</sequence>
<organism evidence="3 4">
    <name type="scientific">Cotesia typhae</name>
    <dbReference type="NCBI Taxonomy" id="2053667"/>
    <lineage>
        <taxon>Eukaryota</taxon>
        <taxon>Metazoa</taxon>
        <taxon>Ecdysozoa</taxon>
        <taxon>Arthropoda</taxon>
        <taxon>Hexapoda</taxon>
        <taxon>Insecta</taxon>
        <taxon>Pterygota</taxon>
        <taxon>Neoptera</taxon>
        <taxon>Endopterygota</taxon>
        <taxon>Hymenoptera</taxon>
        <taxon>Apocrita</taxon>
        <taxon>Ichneumonoidea</taxon>
        <taxon>Braconidae</taxon>
        <taxon>Microgastrinae</taxon>
        <taxon>Cotesia</taxon>
    </lineage>
</organism>
<protein>
    <recommendedName>
        <fullName evidence="2">TIR domain-containing protein</fullName>
    </recommendedName>
</protein>
<dbReference type="GO" id="GO:0070976">
    <property type="term" value="F:TIR domain binding"/>
    <property type="evidence" value="ECO:0007669"/>
    <property type="project" value="InterPro"/>
</dbReference>